<organism evidence="12 13">
    <name type="scientific">Candidatus Berkelbacteria bacterium Licking1014_85</name>
    <dbReference type="NCBI Taxonomy" id="2017148"/>
    <lineage>
        <taxon>Bacteria</taxon>
        <taxon>Candidatus Berkelbacteria</taxon>
    </lineage>
</organism>
<proteinExistence type="inferred from homology"/>
<dbReference type="Gene3D" id="3.30.1360.10">
    <property type="entry name" value="RNA polymerase, RBP11-like subunit"/>
    <property type="match status" value="1"/>
</dbReference>
<dbReference type="SMART" id="SM00662">
    <property type="entry name" value="RPOLD"/>
    <property type="match status" value="1"/>
</dbReference>
<dbReference type="SUPFAM" id="SSF55257">
    <property type="entry name" value="RBP11-like subunits of RNA polymerase"/>
    <property type="match status" value="1"/>
</dbReference>
<dbReference type="GO" id="GO:0000428">
    <property type="term" value="C:DNA-directed RNA polymerase complex"/>
    <property type="evidence" value="ECO:0007669"/>
    <property type="project" value="UniProtKB-KW"/>
</dbReference>
<keyword evidence="6" id="KW-0548">Nucleotidyltransferase</keyword>
<dbReference type="GO" id="GO:0003677">
    <property type="term" value="F:DNA binding"/>
    <property type="evidence" value="ECO:0007669"/>
    <property type="project" value="InterPro"/>
</dbReference>
<dbReference type="NCBIfam" id="TIGR02027">
    <property type="entry name" value="rpoA"/>
    <property type="match status" value="1"/>
</dbReference>
<dbReference type="GO" id="GO:0046983">
    <property type="term" value="F:protein dimerization activity"/>
    <property type="evidence" value="ECO:0007669"/>
    <property type="project" value="InterPro"/>
</dbReference>
<dbReference type="GO" id="GO:0005737">
    <property type="term" value="C:cytoplasm"/>
    <property type="evidence" value="ECO:0007669"/>
    <property type="project" value="UniProtKB-ARBA"/>
</dbReference>
<name>A0A554LMJ9_9BACT</name>
<dbReference type="InterPro" id="IPR011262">
    <property type="entry name" value="DNA-dir_RNA_pol_insert"/>
</dbReference>
<evidence type="ECO:0000313" key="12">
    <source>
        <dbReference type="EMBL" id="TSC93849.1"/>
    </source>
</evidence>
<evidence type="ECO:0000256" key="6">
    <source>
        <dbReference type="ARBA" id="ARBA00022695"/>
    </source>
</evidence>
<dbReference type="Pfam" id="PF01193">
    <property type="entry name" value="RNA_pol_L"/>
    <property type="match status" value="1"/>
</dbReference>
<dbReference type="AlphaFoldDB" id="A0A554LMJ9"/>
<accession>A0A554LMJ9</accession>
<dbReference type="InterPro" id="IPR036603">
    <property type="entry name" value="RBP11-like"/>
</dbReference>
<evidence type="ECO:0000256" key="5">
    <source>
        <dbReference type="ARBA" id="ARBA00022679"/>
    </source>
</evidence>
<evidence type="ECO:0000256" key="7">
    <source>
        <dbReference type="ARBA" id="ARBA00023163"/>
    </source>
</evidence>
<dbReference type="EC" id="2.7.7.6" evidence="2"/>
<dbReference type="SUPFAM" id="SSF56553">
    <property type="entry name" value="Insert subdomain of RNA polymerase alpha subunit"/>
    <property type="match status" value="1"/>
</dbReference>
<feature type="domain" description="DNA-directed RNA polymerase RpoA/D/Rpb3-type" evidence="11">
    <location>
        <begin position="21"/>
        <end position="228"/>
    </location>
</feature>
<dbReference type="InterPro" id="IPR011773">
    <property type="entry name" value="DNA-dir_RpoA"/>
</dbReference>
<gene>
    <name evidence="12" type="ORF">CEN91_94</name>
</gene>
<dbReference type="InterPro" id="IPR011263">
    <property type="entry name" value="DNA-dir_RNA_pol_RpoA/D/Rpb3"/>
</dbReference>
<dbReference type="Proteomes" id="UP000315589">
    <property type="component" value="Unassembled WGS sequence"/>
</dbReference>
<protein>
    <recommendedName>
        <fullName evidence="3">DNA-directed RNA polymerase subunit alpha</fullName>
        <ecNumber evidence="2">2.7.7.6</ecNumber>
    </recommendedName>
    <alternativeName>
        <fullName evidence="9">RNA polymerase subunit alpha</fullName>
    </alternativeName>
    <alternativeName>
        <fullName evidence="8">Transcriptase subunit alpha</fullName>
    </alternativeName>
</protein>
<evidence type="ECO:0000256" key="3">
    <source>
        <dbReference type="ARBA" id="ARBA00015972"/>
    </source>
</evidence>
<reference evidence="12 13" key="1">
    <citation type="submission" date="2017-07" db="EMBL/GenBank/DDBJ databases">
        <title>Mechanisms for carbon and nitrogen cycling indicate functional differentiation within the Candidate Phyla Radiation.</title>
        <authorList>
            <person name="Danczak R.E."/>
            <person name="Johnston M.D."/>
            <person name="Kenah C."/>
            <person name="Slattery M."/>
            <person name="Wrighton K.C."/>
            <person name="Wilkins M.J."/>
        </authorList>
    </citation>
    <scope>NUCLEOTIDE SEQUENCE [LARGE SCALE GENOMIC DNA]</scope>
    <source>
        <strain evidence="12">Licking1014_85</strain>
    </source>
</reference>
<evidence type="ECO:0000256" key="10">
    <source>
        <dbReference type="ARBA" id="ARBA00048552"/>
    </source>
</evidence>
<dbReference type="CDD" id="cd06928">
    <property type="entry name" value="RNAP_alpha_NTD"/>
    <property type="match status" value="1"/>
</dbReference>
<comment type="catalytic activity">
    <reaction evidence="10">
        <text>RNA(n) + a ribonucleoside 5'-triphosphate = RNA(n+1) + diphosphate</text>
        <dbReference type="Rhea" id="RHEA:21248"/>
        <dbReference type="Rhea" id="RHEA-COMP:14527"/>
        <dbReference type="Rhea" id="RHEA-COMP:17342"/>
        <dbReference type="ChEBI" id="CHEBI:33019"/>
        <dbReference type="ChEBI" id="CHEBI:61557"/>
        <dbReference type="ChEBI" id="CHEBI:140395"/>
        <dbReference type="EC" id="2.7.7.6"/>
    </reaction>
</comment>
<evidence type="ECO:0000256" key="9">
    <source>
        <dbReference type="ARBA" id="ARBA00033070"/>
    </source>
</evidence>
<keyword evidence="5" id="KW-0808">Transferase</keyword>
<sequence>MQTFKTLDYLKTTCEKINDNEANFIIEPLAPGYGVTLGNSLRRVCLASLPGSAITTVKINNITHEFSFIEGIKEDTIEIILNLKTIRFKKFTDDPVTINLKVKGAKAATAKDFEKNPDIEILNPEQLIATVSKDAVLEITAIVESGTGYYALEKRIDENLPFGMIAIDANFTPIKKIFFEVGRTRIGQDTNFDKLVFSISTDGSITPEQSLESACEILNCHLSTIVDFISGKKVKTTNEEMINAQVDLSEKEDISEIEEIKEEVIEPKVTKKRASKKAKNENI</sequence>
<evidence type="ECO:0000256" key="8">
    <source>
        <dbReference type="ARBA" id="ARBA00032524"/>
    </source>
</evidence>
<dbReference type="InterPro" id="IPR036643">
    <property type="entry name" value="RNApol_insert_sf"/>
</dbReference>
<dbReference type="EMBL" id="VMGI01000008">
    <property type="protein sequence ID" value="TSC93849.1"/>
    <property type="molecule type" value="Genomic_DNA"/>
</dbReference>
<evidence type="ECO:0000259" key="11">
    <source>
        <dbReference type="SMART" id="SM00662"/>
    </source>
</evidence>
<dbReference type="GO" id="GO:0006351">
    <property type="term" value="P:DNA-templated transcription"/>
    <property type="evidence" value="ECO:0007669"/>
    <property type="project" value="InterPro"/>
</dbReference>
<dbReference type="Gene3D" id="2.170.120.12">
    <property type="entry name" value="DNA-directed RNA polymerase, insert domain"/>
    <property type="match status" value="1"/>
</dbReference>
<dbReference type="GO" id="GO:0003899">
    <property type="term" value="F:DNA-directed RNA polymerase activity"/>
    <property type="evidence" value="ECO:0007669"/>
    <property type="project" value="UniProtKB-EC"/>
</dbReference>
<keyword evidence="4 12" id="KW-0240">DNA-directed RNA polymerase</keyword>
<keyword evidence="7" id="KW-0804">Transcription</keyword>
<evidence type="ECO:0000256" key="2">
    <source>
        <dbReference type="ARBA" id="ARBA00012418"/>
    </source>
</evidence>
<evidence type="ECO:0000256" key="4">
    <source>
        <dbReference type="ARBA" id="ARBA00022478"/>
    </source>
</evidence>
<evidence type="ECO:0000256" key="1">
    <source>
        <dbReference type="ARBA" id="ARBA00007123"/>
    </source>
</evidence>
<comment type="caution">
    <text evidence="12">The sequence shown here is derived from an EMBL/GenBank/DDBJ whole genome shotgun (WGS) entry which is preliminary data.</text>
</comment>
<comment type="similarity">
    <text evidence="1">Belongs to the RNA polymerase alpha chain family.</text>
</comment>
<dbReference type="FunFam" id="2.170.120.12:FF:000001">
    <property type="entry name" value="DNA-directed RNA polymerase subunit alpha"/>
    <property type="match status" value="1"/>
</dbReference>
<evidence type="ECO:0000313" key="13">
    <source>
        <dbReference type="Proteomes" id="UP000315589"/>
    </source>
</evidence>
<dbReference type="Pfam" id="PF01000">
    <property type="entry name" value="RNA_pol_A_bac"/>
    <property type="match status" value="1"/>
</dbReference>